<feature type="compositionally biased region" description="Low complexity" evidence="1">
    <location>
        <begin position="51"/>
        <end position="67"/>
    </location>
</feature>
<evidence type="ECO:0000313" key="3">
    <source>
        <dbReference type="Proteomes" id="UP000499080"/>
    </source>
</evidence>
<feature type="region of interest" description="Disordered" evidence="1">
    <location>
        <begin position="27"/>
        <end position="67"/>
    </location>
</feature>
<dbReference type="Proteomes" id="UP000499080">
    <property type="component" value="Unassembled WGS sequence"/>
</dbReference>
<gene>
    <name evidence="2" type="ORF">AVEN_103021_1</name>
</gene>
<evidence type="ECO:0000313" key="2">
    <source>
        <dbReference type="EMBL" id="GBL88360.1"/>
    </source>
</evidence>
<evidence type="ECO:0000256" key="1">
    <source>
        <dbReference type="SAM" id="MobiDB-lite"/>
    </source>
</evidence>
<sequence length="153" mass="17049">MASIGYASGQSILPIINLRNQRPITSYLGTSRTPPGRCWSSKATASEKNRGSQPTTPGGTRRTSWGTRRNSWGYTKDQLVYVKDQLGYAKDQLWYAKDQLWCANDQLGYAKDQLGYAKDQLGYANSKSVMADTRKHKGLKMLLNFGSPSSCEQ</sequence>
<keyword evidence="3" id="KW-1185">Reference proteome</keyword>
<comment type="caution">
    <text evidence="2">The sequence shown here is derived from an EMBL/GenBank/DDBJ whole genome shotgun (WGS) entry which is preliminary data.</text>
</comment>
<reference evidence="2 3" key="1">
    <citation type="journal article" date="2019" name="Sci. Rep.">
        <title>Orb-weaving spider Araneus ventricosus genome elucidates the spidroin gene catalogue.</title>
        <authorList>
            <person name="Kono N."/>
            <person name="Nakamura H."/>
            <person name="Ohtoshi R."/>
            <person name="Moran D.A.P."/>
            <person name="Shinohara A."/>
            <person name="Yoshida Y."/>
            <person name="Fujiwara M."/>
            <person name="Mori M."/>
            <person name="Tomita M."/>
            <person name="Arakawa K."/>
        </authorList>
    </citation>
    <scope>NUCLEOTIDE SEQUENCE [LARGE SCALE GENOMIC DNA]</scope>
</reference>
<dbReference type="AlphaFoldDB" id="A0A4Y2B830"/>
<accession>A0A4Y2B830</accession>
<organism evidence="2 3">
    <name type="scientific">Araneus ventricosus</name>
    <name type="common">Orbweaver spider</name>
    <name type="synonym">Epeira ventricosa</name>
    <dbReference type="NCBI Taxonomy" id="182803"/>
    <lineage>
        <taxon>Eukaryota</taxon>
        <taxon>Metazoa</taxon>
        <taxon>Ecdysozoa</taxon>
        <taxon>Arthropoda</taxon>
        <taxon>Chelicerata</taxon>
        <taxon>Arachnida</taxon>
        <taxon>Araneae</taxon>
        <taxon>Araneomorphae</taxon>
        <taxon>Entelegynae</taxon>
        <taxon>Araneoidea</taxon>
        <taxon>Araneidae</taxon>
        <taxon>Araneus</taxon>
    </lineage>
</organism>
<dbReference type="EMBL" id="BGPR01000059">
    <property type="protein sequence ID" value="GBL88360.1"/>
    <property type="molecule type" value="Genomic_DNA"/>
</dbReference>
<protein>
    <submittedName>
        <fullName evidence="2">Uncharacterized protein</fullName>
    </submittedName>
</protein>
<proteinExistence type="predicted"/>
<name>A0A4Y2B830_ARAVE</name>